<evidence type="ECO:0000256" key="1">
    <source>
        <dbReference type="SAM" id="MobiDB-lite"/>
    </source>
</evidence>
<dbReference type="PANTHER" id="PTHR33670">
    <property type="entry name" value="SPLICING FACTOR, PROLINE- AND GLUTAMINE-RICH-LIKE"/>
    <property type="match status" value="1"/>
</dbReference>
<dbReference type="Proteomes" id="UP001630127">
    <property type="component" value="Unassembled WGS sequence"/>
</dbReference>
<protein>
    <submittedName>
        <fullName evidence="2">Uncharacterized protein</fullName>
    </submittedName>
</protein>
<reference evidence="2 3" key="1">
    <citation type="submission" date="2024-11" db="EMBL/GenBank/DDBJ databases">
        <title>A near-complete genome assembly of Cinchona calisaya.</title>
        <authorList>
            <person name="Lian D.C."/>
            <person name="Zhao X.W."/>
            <person name="Wei L."/>
        </authorList>
    </citation>
    <scope>NUCLEOTIDE SEQUENCE [LARGE SCALE GENOMIC DNA]</scope>
    <source>
        <tissue evidence="2">Nenye</tissue>
    </source>
</reference>
<keyword evidence="3" id="KW-1185">Reference proteome</keyword>
<gene>
    <name evidence="2" type="ORF">ACH5RR_035258</name>
</gene>
<evidence type="ECO:0000313" key="2">
    <source>
        <dbReference type="EMBL" id="KAL3505417.1"/>
    </source>
</evidence>
<dbReference type="PANTHER" id="PTHR33670:SF14">
    <property type="entry name" value="T20H2.15 PROTEIN"/>
    <property type="match status" value="1"/>
</dbReference>
<proteinExistence type="predicted"/>
<accession>A0ABD2YGA9</accession>
<sequence length="244" mass="26459">MDAILFHSSSPADHQPVLSPYKSHVKTTPPNSKRGTNRPPSSIARQISDNFAPLLNFHNGFLQAPPPPPYHHLSLSYPPFSVQSQPPLLPLPISTKPIMRGLSCPPTNNRKTNNVNNIRISPKSSSLTPKKTKKTISKKDVNLKPLGPDPKYLPNNVPKISSFLSSNYNNTIDDVRSVDGIKDDEVVVGNQFSGSVAFTISPPPPSSLPLPTFSLRPKLSCNAQAAAGVDAGATDNLRRLLRLP</sequence>
<organism evidence="2 3">
    <name type="scientific">Cinchona calisaya</name>
    <dbReference type="NCBI Taxonomy" id="153742"/>
    <lineage>
        <taxon>Eukaryota</taxon>
        <taxon>Viridiplantae</taxon>
        <taxon>Streptophyta</taxon>
        <taxon>Embryophyta</taxon>
        <taxon>Tracheophyta</taxon>
        <taxon>Spermatophyta</taxon>
        <taxon>Magnoliopsida</taxon>
        <taxon>eudicotyledons</taxon>
        <taxon>Gunneridae</taxon>
        <taxon>Pentapetalae</taxon>
        <taxon>asterids</taxon>
        <taxon>lamiids</taxon>
        <taxon>Gentianales</taxon>
        <taxon>Rubiaceae</taxon>
        <taxon>Cinchonoideae</taxon>
        <taxon>Cinchoneae</taxon>
        <taxon>Cinchona</taxon>
    </lineage>
</organism>
<comment type="caution">
    <text evidence="2">The sequence shown here is derived from an EMBL/GenBank/DDBJ whole genome shotgun (WGS) entry which is preliminary data.</text>
</comment>
<feature type="compositionally biased region" description="Polar residues" evidence="1">
    <location>
        <begin position="26"/>
        <end position="42"/>
    </location>
</feature>
<name>A0ABD2YGA9_9GENT</name>
<feature type="region of interest" description="Disordered" evidence="1">
    <location>
        <begin position="1"/>
        <end position="42"/>
    </location>
</feature>
<dbReference type="EMBL" id="JBJUIK010000014">
    <property type="protein sequence ID" value="KAL3505417.1"/>
    <property type="molecule type" value="Genomic_DNA"/>
</dbReference>
<dbReference type="AlphaFoldDB" id="A0ABD2YGA9"/>
<evidence type="ECO:0000313" key="3">
    <source>
        <dbReference type="Proteomes" id="UP001630127"/>
    </source>
</evidence>